<protein>
    <recommendedName>
        <fullName evidence="6">GTP cyclohydrolase 1</fullName>
        <ecNumber evidence="5">3.5.4.16</ecNumber>
    </recommendedName>
    <alternativeName>
        <fullName evidence="11">GTP cyclohydrolase I</fullName>
    </alternativeName>
</protein>
<evidence type="ECO:0000256" key="7">
    <source>
        <dbReference type="ARBA" id="ARBA00022741"/>
    </source>
</evidence>
<dbReference type="GO" id="GO:0008270">
    <property type="term" value="F:zinc ion binding"/>
    <property type="evidence" value="ECO:0007669"/>
    <property type="project" value="TreeGrafter"/>
</dbReference>
<dbReference type="Gene3D" id="3.30.1130.10">
    <property type="match status" value="1"/>
</dbReference>
<dbReference type="CDD" id="cd00642">
    <property type="entry name" value="GTP_cyclohydro1"/>
    <property type="match status" value="1"/>
</dbReference>
<dbReference type="GO" id="GO:0003934">
    <property type="term" value="F:GTP cyclohydrolase I activity"/>
    <property type="evidence" value="ECO:0007669"/>
    <property type="project" value="UniProtKB-EC"/>
</dbReference>
<dbReference type="Proteomes" id="UP000835052">
    <property type="component" value="Unassembled WGS sequence"/>
</dbReference>
<gene>
    <name evidence="15" type="ORF">CAUJ_LOCUS9394</name>
</gene>
<dbReference type="Pfam" id="PF01227">
    <property type="entry name" value="GTP_cyclohydroI"/>
    <property type="match status" value="1"/>
</dbReference>
<dbReference type="PROSITE" id="PS00859">
    <property type="entry name" value="GTP_CYCLOHYDROL_1_1"/>
    <property type="match status" value="1"/>
</dbReference>
<sequence>MGISAIGSQMRCRAATLFVLSSLYLELQACIPTQNVDDGVGQANGLGGSGAATTASSATTASTSATSSDSATSTTSPSSLTSITAVQTTPSTPAMTTTPSTTTTSTTFPITAASPCTACTNIYSTTCLSNDPTEKCASYNDAAVAYELIPIPFTAGRCTMGLACPLGTALFVTPKATGNRILFGGAIILTCEEDVGVWVLGVAPVGFDITGLTYSLDSESNTKSLSECDYTVSSQGHMNESESPMRHPPSLLQYPFLHGFFSSHLPALSPSHLFIAFYCIKFGALDELPSLTKEPYRRRCNQLRRHRMTIGERTKSFDQSLPSKMPAYKNENESGFLSSDAGSEHSDDSEKQLAKCDKTKDHLETMCNAYSTIITHLGEDTQRQGLMKTPERAAKAMMFFTKGYEQQLDEILNDAVFDEDHDEMVIVRDIEMFSLCEHHLVPFLGKVHIGYLPNKKVLGLSKLARIVEMFSRRLQVQERLTKQIATAMVQAVQPAGVAVVIEASHMCMVMRGVQKINATTTTSCMLGVFRDDPKTREEFLNLINKR</sequence>
<dbReference type="NCBIfam" id="NF006826">
    <property type="entry name" value="PRK09347.1-3"/>
    <property type="match status" value="1"/>
</dbReference>
<dbReference type="AlphaFoldDB" id="A0A8S1HE07"/>
<dbReference type="SUPFAM" id="SSF55620">
    <property type="entry name" value="Tetrahydrobiopterin biosynthesis enzymes-like"/>
    <property type="match status" value="1"/>
</dbReference>
<dbReference type="FunFam" id="3.30.1130.10:FF:000012">
    <property type="entry name" value="GTP cyclohydrolase 1"/>
    <property type="match status" value="1"/>
</dbReference>
<dbReference type="PROSITE" id="PS00860">
    <property type="entry name" value="GTP_CYCLOHYDROL_1_2"/>
    <property type="match status" value="1"/>
</dbReference>
<accession>A0A8S1HE07</accession>
<dbReference type="FunFam" id="1.10.286.10:FF:000003">
    <property type="entry name" value="GTP cyclohydrolase 1"/>
    <property type="match status" value="1"/>
</dbReference>
<evidence type="ECO:0000256" key="10">
    <source>
        <dbReference type="ARBA" id="ARBA00023134"/>
    </source>
</evidence>
<dbReference type="GO" id="GO:0046148">
    <property type="term" value="P:pigment biosynthetic process"/>
    <property type="evidence" value="ECO:0007669"/>
    <property type="project" value="UniProtKB-ARBA"/>
</dbReference>
<evidence type="ECO:0000313" key="16">
    <source>
        <dbReference type="Proteomes" id="UP000835052"/>
    </source>
</evidence>
<dbReference type="OrthoDB" id="4966at2759"/>
<keyword evidence="16" id="KW-1185">Reference proteome</keyword>
<dbReference type="InterPro" id="IPR043133">
    <property type="entry name" value="GTP-CH-I_C/QueF"/>
</dbReference>
<dbReference type="HAMAP" id="MF_00223">
    <property type="entry name" value="FolE"/>
    <property type="match status" value="1"/>
</dbReference>
<evidence type="ECO:0000256" key="6">
    <source>
        <dbReference type="ARBA" id="ARBA00017272"/>
    </source>
</evidence>
<evidence type="ECO:0000256" key="8">
    <source>
        <dbReference type="ARBA" id="ARBA00022801"/>
    </source>
</evidence>
<feature type="chain" id="PRO_5035926713" description="GTP cyclohydrolase 1" evidence="13">
    <location>
        <begin position="30"/>
        <end position="546"/>
    </location>
</feature>
<keyword evidence="7" id="KW-0547">Nucleotide-binding</keyword>
<evidence type="ECO:0000256" key="4">
    <source>
        <dbReference type="ARBA" id="ARBA00011857"/>
    </source>
</evidence>
<feature type="domain" description="GTP cyclohydrolase I" evidence="14">
    <location>
        <begin position="368"/>
        <end position="543"/>
    </location>
</feature>
<dbReference type="InterPro" id="IPR043134">
    <property type="entry name" value="GTP-CH-I_N"/>
</dbReference>
<dbReference type="EMBL" id="CAJGYM010000035">
    <property type="protein sequence ID" value="CAD6193475.1"/>
    <property type="molecule type" value="Genomic_DNA"/>
</dbReference>
<dbReference type="EC" id="3.5.4.16" evidence="5"/>
<dbReference type="NCBIfam" id="NF006825">
    <property type="entry name" value="PRK09347.1-2"/>
    <property type="match status" value="1"/>
</dbReference>
<feature type="region of interest" description="Disordered" evidence="12">
    <location>
        <begin position="60"/>
        <end position="106"/>
    </location>
</feature>
<evidence type="ECO:0000256" key="3">
    <source>
        <dbReference type="ARBA" id="ARBA00008085"/>
    </source>
</evidence>
<evidence type="ECO:0000256" key="11">
    <source>
        <dbReference type="ARBA" id="ARBA00030854"/>
    </source>
</evidence>
<comment type="pathway">
    <text evidence="2">Cofactor biosynthesis; 7,8-dihydroneopterin triphosphate biosynthesis; 7,8-dihydroneopterin triphosphate from GTP: step 1/1.</text>
</comment>
<feature type="region of interest" description="Disordered" evidence="12">
    <location>
        <begin position="312"/>
        <end position="353"/>
    </location>
</feature>
<organism evidence="15 16">
    <name type="scientific">Caenorhabditis auriculariae</name>
    <dbReference type="NCBI Taxonomy" id="2777116"/>
    <lineage>
        <taxon>Eukaryota</taxon>
        <taxon>Metazoa</taxon>
        <taxon>Ecdysozoa</taxon>
        <taxon>Nematoda</taxon>
        <taxon>Chromadorea</taxon>
        <taxon>Rhabditida</taxon>
        <taxon>Rhabditina</taxon>
        <taxon>Rhabditomorpha</taxon>
        <taxon>Rhabditoidea</taxon>
        <taxon>Rhabditidae</taxon>
        <taxon>Peloderinae</taxon>
        <taxon>Caenorhabditis</taxon>
    </lineage>
</organism>
<dbReference type="GO" id="GO:0005525">
    <property type="term" value="F:GTP binding"/>
    <property type="evidence" value="ECO:0007669"/>
    <property type="project" value="UniProtKB-KW"/>
</dbReference>
<evidence type="ECO:0000259" key="14">
    <source>
        <dbReference type="Pfam" id="PF01227"/>
    </source>
</evidence>
<keyword evidence="9" id="KW-0783">Tetrahydrobiopterin biosynthesis</keyword>
<dbReference type="GO" id="GO:0046654">
    <property type="term" value="P:tetrahydrofolate biosynthetic process"/>
    <property type="evidence" value="ECO:0007669"/>
    <property type="project" value="InterPro"/>
</dbReference>
<evidence type="ECO:0000256" key="9">
    <source>
        <dbReference type="ARBA" id="ARBA00023007"/>
    </source>
</evidence>
<evidence type="ECO:0000256" key="1">
    <source>
        <dbReference type="ARBA" id="ARBA00001052"/>
    </source>
</evidence>
<keyword evidence="13" id="KW-0732">Signal</keyword>
<dbReference type="InterPro" id="IPR018234">
    <property type="entry name" value="GTP_CycHdrlase_I_CS"/>
</dbReference>
<dbReference type="GO" id="GO:0005737">
    <property type="term" value="C:cytoplasm"/>
    <property type="evidence" value="ECO:0007669"/>
    <property type="project" value="TreeGrafter"/>
</dbReference>
<dbReference type="InterPro" id="IPR020602">
    <property type="entry name" value="GTP_CycHdrlase_I_dom"/>
</dbReference>
<name>A0A8S1HE07_9PELO</name>
<proteinExistence type="inferred from homology"/>
<feature type="compositionally biased region" description="Basic and acidic residues" evidence="12">
    <location>
        <begin position="342"/>
        <end position="353"/>
    </location>
</feature>
<comment type="similarity">
    <text evidence="3">Belongs to the GTP cyclohydrolase I family.</text>
</comment>
<evidence type="ECO:0000256" key="5">
    <source>
        <dbReference type="ARBA" id="ARBA00012715"/>
    </source>
</evidence>
<keyword evidence="10" id="KW-0342">GTP-binding</keyword>
<dbReference type="PANTHER" id="PTHR11109">
    <property type="entry name" value="GTP CYCLOHYDROLASE I"/>
    <property type="match status" value="1"/>
</dbReference>
<comment type="subunit">
    <text evidence="4">Toroid-shaped homodecamer, composed of two pentamers of five dimers.</text>
</comment>
<reference evidence="15" key="1">
    <citation type="submission" date="2020-10" db="EMBL/GenBank/DDBJ databases">
        <authorList>
            <person name="Kikuchi T."/>
        </authorList>
    </citation>
    <scope>NUCLEOTIDE SEQUENCE</scope>
    <source>
        <strain evidence="15">NKZ352</strain>
    </source>
</reference>
<evidence type="ECO:0000256" key="12">
    <source>
        <dbReference type="SAM" id="MobiDB-lite"/>
    </source>
</evidence>
<comment type="caution">
    <text evidence="15">The sequence shown here is derived from an EMBL/GenBank/DDBJ whole genome shotgun (WGS) entry which is preliminary data.</text>
</comment>
<dbReference type="NCBIfam" id="TIGR00063">
    <property type="entry name" value="folE"/>
    <property type="match status" value="1"/>
</dbReference>
<dbReference type="Gene3D" id="1.10.286.10">
    <property type="match status" value="1"/>
</dbReference>
<keyword evidence="8" id="KW-0378">Hydrolase</keyword>
<evidence type="ECO:0000256" key="2">
    <source>
        <dbReference type="ARBA" id="ARBA00005080"/>
    </source>
</evidence>
<comment type="catalytic activity">
    <reaction evidence="1">
        <text>GTP + H2O = 7,8-dihydroneopterin 3'-triphosphate + formate + H(+)</text>
        <dbReference type="Rhea" id="RHEA:17473"/>
        <dbReference type="ChEBI" id="CHEBI:15377"/>
        <dbReference type="ChEBI" id="CHEBI:15378"/>
        <dbReference type="ChEBI" id="CHEBI:15740"/>
        <dbReference type="ChEBI" id="CHEBI:37565"/>
        <dbReference type="ChEBI" id="CHEBI:58462"/>
        <dbReference type="EC" id="3.5.4.16"/>
    </reaction>
</comment>
<evidence type="ECO:0000256" key="13">
    <source>
        <dbReference type="SAM" id="SignalP"/>
    </source>
</evidence>
<evidence type="ECO:0000313" key="15">
    <source>
        <dbReference type="EMBL" id="CAD6193475.1"/>
    </source>
</evidence>
<dbReference type="InterPro" id="IPR001474">
    <property type="entry name" value="GTP_CycHdrlase_I"/>
</dbReference>
<dbReference type="PANTHER" id="PTHR11109:SF7">
    <property type="entry name" value="GTP CYCLOHYDROLASE 1"/>
    <property type="match status" value="1"/>
</dbReference>
<feature type="signal peptide" evidence="13">
    <location>
        <begin position="1"/>
        <end position="29"/>
    </location>
</feature>
<dbReference type="GO" id="GO:0006729">
    <property type="term" value="P:tetrahydrobiopterin biosynthetic process"/>
    <property type="evidence" value="ECO:0007669"/>
    <property type="project" value="UniProtKB-KW"/>
</dbReference>